<dbReference type="Proteomes" id="UP000008827">
    <property type="component" value="Chromosome 11"/>
</dbReference>
<evidence type="ECO:0000313" key="4">
    <source>
        <dbReference type="EnsemblPlants" id="KRH28151"/>
    </source>
</evidence>
<keyword evidence="1" id="KW-1133">Transmembrane helix</keyword>
<keyword evidence="1" id="KW-0812">Transmembrane</keyword>
<dbReference type="eggNOG" id="KOG0143">
    <property type="taxonomic scope" value="Eukaryota"/>
</dbReference>
<dbReference type="HOGENOM" id="CLU_2798998_0_0_1"/>
<dbReference type="InterPro" id="IPR044861">
    <property type="entry name" value="IPNS-like_FE2OG_OXY"/>
</dbReference>
<reference evidence="3 4" key="1">
    <citation type="journal article" date="2010" name="Nature">
        <title>Genome sequence of the palaeopolyploid soybean.</title>
        <authorList>
            <person name="Schmutz J."/>
            <person name="Cannon S.B."/>
            <person name="Schlueter J."/>
            <person name="Ma J."/>
            <person name="Mitros T."/>
            <person name="Nelson W."/>
            <person name="Hyten D.L."/>
            <person name="Song Q."/>
            <person name="Thelen J.J."/>
            <person name="Cheng J."/>
            <person name="Xu D."/>
            <person name="Hellsten U."/>
            <person name="May G.D."/>
            <person name="Yu Y."/>
            <person name="Sakurai T."/>
            <person name="Umezawa T."/>
            <person name="Bhattacharyya M.K."/>
            <person name="Sandhu D."/>
            <person name="Valliyodan B."/>
            <person name="Lindquist E."/>
            <person name="Peto M."/>
            <person name="Grant D."/>
            <person name="Shu S."/>
            <person name="Goodstein D."/>
            <person name="Barry K."/>
            <person name="Futrell-Griggs M."/>
            <person name="Abernathy B."/>
            <person name="Du J."/>
            <person name="Tian Z."/>
            <person name="Zhu L."/>
            <person name="Gill N."/>
            <person name="Joshi T."/>
            <person name="Libault M."/>
            <person name="Sethuraman A."/>
            <person name="Zhang X.-C."/>
            <person name="Shinozaki K."/>
            <person name="Nguyen H.T."/>
            <person name="Wing R.A."/>
            <person name="Cregan P."/>
            <person name="Specht J."/>
            <person name="Grimwood J."/>
            <person name="Rokhsar D."/>
            <person name="Stacey G."/>
            <person name="Shoemaker R.C."/>
            <person name="Jackson S.A."/>
        </authorList>
    </citation>
    <scope>NUCLEOTIDE SEQUENCE</scope>
    <source>
        <strain evidence="4">cv. Williams 82</strain>
        <tissue evidence="3">Callus</tissue>
    </source>
</reference>
<dbReference type="InParanoid" id="K7LMV9"/>
<dbReference type="PaxDb" id="3847-GLYMA11G03821.1"/>
<protein>
    <recommendedName>
        <fullName evidence="2">Isopenicillin N synthase-like Fe(2+) 2OG dioxygenase domain-containing protein</fullName>
    </recommendedName>
</protein>
<reference evidence="4" key="2">
    <citation type="submission" date="2018-02" db="UniProtKB">
        <authorList>
            <consortium name="EnsemblPlants"/>
        </authorList>
    </citation>
    <scope>IDENTIFICATION</scope>
    <source>
        <strain evidence="4">Williams 82</strain>
    </source>
</reference>
<gene>
    <name evidence="3" type="ORF">GLYMA_11G035500</name>
</gene>
<evidence type="ECO:0000259" key="2">
    <source>
        <dbReference type="Pfam" id="PF03171"/>
    </source>
</evidence>
<evidence type="ECO:0000313" key="5">
    <source>
        <dbReference type="Proteomes" id="UP000008827"/>
    </source>
</evidence>
<dbReference type="EMBL" id="CM000844">
    <property type="protein sequence ID" value="KRH28151.1"/>
    <property type="molecule type" value="Genomic_DNA"/>
</dbReference>
<sequence>MFSLVCIFRAFIVNIGDLMERWTNCLYRSTMHRVKQTGKERYSVIISYFSQSLHFVIFVPLTFSNHSL</sequence>
<feature type="domain" description="Isopenicillin N synthase-like Fe(2+) 2OG dioxygenase" evidence="2">
    <location>
        <begin position="6"/>
        <end position="46"/>
    </location>
</feature>
<keyword evidence="1" id="KW-0472">Membrane</keyword>
<dbReference type="EnsemblPlants" id="KRH28151">
    <property type="protein sequence ID" value="KRH28151"/>
    <property type="gene ID" value="GLYMA_11G035500"/>
</dbReference>
<reference evidence="3" key="3">
    <citation type="submission" date="2018-07" db="EMBL/GenBank/DDBJ databases">
        <title>WGS assembly of Glycine max.</title>
        <authorList>
            <person name="Schmutz J."/>
            <person name="Cannon S."/>
            <person name="Schlueter J."/>
            <person name="Ma J."/>
            <person name="Mitros T."/>
            <person name="Nelson W."/>
            <person name="Hyten D."/>
            <person name="Song Q."/>
            <person name="Thelen J."/>
            <person name="Cheng J."/>
            <person name="Xu D."/>
            <person name="Hellsten U."/>
            <person name="May G."/>
            <person name="Yu Y."/>
            <person name="Sakurai T."/>
            <person name="Umezawa T."/>
            <person name="Bhattacharyya M."/>
            <person name="Sandhu D."/>
            <person name="Valliyodan B."/>
            <person name="Lindquist E."/>
            <person name="Peto M."/>
            <person name="Grant D."/>
            <person name="Shu S."/>
            <person name="Goodstein D."/>
            <person name="Barry K."/>
            <person name="Futrell-Griggs M."/>
            <person name="Abernathy B."/>
            <person name="Du J."/>
            <person name="Tian Z."/>
            <person name="Zhu L."/>
            <person name="Gill N."/>
            <person name="Joshi T."/>
            <person name="Libault M."/>
            <person name="Sethuraman A."/>
            <person name="Zhang X."/>
            <person name="Shinozaki K."/>
            <person name="Nguyen H."/>
            <person name="Wing R."/>
            <person name="Cregan P."/>
            <person name="Specht J."/>
            <person name="Grimwood J."/>
            <person name="Rokhsar D."/>
            <person name="Stacey G."/>
            <person name="Shoemaker R."/>
            <person name="Jackson S."/>
        </authorList>
    </citation>
    <scope>NUCLEOTIDE SEQUENCE</scope>
    <source>
        <tissue evidence="3">Callus</tissue>
    </source>
</reference>
<dbReference type="Gene3D" id="2.60.120.330">
    <property type="entry name" value="B-lactam Antibiotic, Isopenicillin N Synthase, Chain"/>
    <property type="match status" value="1"/>
</dbReference>
<feature type="transmembrane region" description="Helical" evidence="1">
    <location>
        <begin position="42"/>
        <end position="63"/>
    </location>
</feature>
<dbReference type="InterPro" id="IPR027443">
    <property type="entry name" value="IPNS-like_sf"/>
</dbReference>
<proteinExistence type="predicted"/>
<accession>K7LMV9</accession>
<dbReference type="Pfam" id="PF03171">
    <property type="entry name" value="2OG-FeII_Oxy"/>
    <property type="match status" value="1"/>
</dbReference>
<dbReference type="SUPFAM" id="SSF51197">
    <property type="entry name" value="Clavaminate synthase-like"/>
    <property type="match status" value="1"/>
</dbReference>
<keyword evidence="5" id="KW-1185">Reference proteome</keyword>
<dbReference type="Gramene" id="KRH28151">
    <property type="protein sequence ID" value="KRH28151"/>
    <property type="gene ID" value="GLYMA_11G035500"/>
</dbReference>
<evidence type="ECO:0000313" key="3">
    <source>
        <dbReference type="EMBL" id="KRH28151.1"/>
    </source>
</evidence>
<organism evidence="3">
    <name type="scientific">Glycine max</name>
    <name type="common">Soybean</name>
    <name type="synonym">Glycine hispida</name>
    <dbReference type="NCBI Taxonomy" id="3847"/>
    <lineage>
        <taxon>Eukaryota</taxon>
        <taxon>Viridiplantae</taxon>
        <taxon>Streptophyta</taxon>
        <taxon>Embryophyta</taxon>
        <taxon>Tracheophyta</taxon>
        <taxon>Spermatophyta</taxon>
        <taxon>Magnoliopsida</taxon>
        <taxon>eudicotyledons</taxon>
        <taxon>Gunneridae</taxon>
        <taxon>Pentapetalae</taxon>
        <taxon>rosids</taxon>
        <taxon>fabids</taxon>
        <taxon>Fabales</taxon>
        <taxon>Fabaceae</taxon>
        <taxon>Papilionoideae</taxon>
        <taxon>50 kb inversion clade</taxon>
        <taxon>NPAAA clade</taxon>
        <taxon>indigoferoid/millettioid clade</taxon>
        <taxon>Phaseoleae</taxon>
        <taxon>Glycine</taxon>
        <taxon>Glycine subgen. Soja</taxon>
    </lineage>
</organism>
<evidence type="ECO:0000256" key="1">
    <source>
        <dbReference type="SAM" id="Phobius"/>
    </source>
</evidence>
<dbReference type="AlphaFoldDB" id="K7LMV9"/>
<name>K7LMV9_SOYBN</name>